<dbReference type="Pfam" id="PF04340">
    <property type="entry name" value="DUF484"/>
    <property type="match status" value="1"/>
</dbReference>
<evidence type="ECO:0000313" key="2">
    <source>
        <dbReference type="Proteomes" id="UP000244571"/>
    </source>
</evidence>
<dbReference type="PANTHER" id="PTHR38765">
    <property type="entry name" value="DUF484 DOMAIN-CONTAINING PROTEIN"/>
    <property type="match status" value="1"/>
</dbReference>
<dbReference type="EMBL" id="CP028901">
    <property type="protein sequence ID" value="AWB34568.1"/>
    <property type="molecule type" value="Genomic_DNA"/>
</dbReference>
<accession>A0A2R4XL86</accession>
<dbReference type="KEGG" id="boz:DBV39_13555"/>
<evidence type="ECO:0000313" key="1">
    <source>
        <dbReference type="EMBL" id="AWB34568.1"/>
    </source>
</evidence>
<organism evidence="1 2">
    <name type="scientific">Orrella marina</name>
    <dbReference type="NCBI Taxonomy" id="2163011"/>
    <lineage>
        <taxon>Bacteria</taxon>
        <taxon>Pseudomonadati</taxon>
        <taxon>Pseudomonadota</taxon>
        <taxon>Betaproteobacteria</taxon>
        <taxon>Burkholderiales</taxon>
        <taxon>Alcaligenaceae</taxon>
        <taxon>Orrella</taxon>
    </lineage>
</organism>
<dbReference type="Gene3D" id="3.30.450.40">
    <property type="match status" value="1"/>
</dbReference>
<sequence>MTEQISAAAIARFLQDNPGFFDEHAELFASLSVPHPHQARAISLGERQILILRDKLKTLEFQLATLGRQASFNESVSGKLSQWCTQMLAEPVASHIPGHIVTGLAQQFDLSEIVLRVWDLDLAPEGVAAPVDVAVREYATGLKRPYCGPASDSIVSAWFQKPTASMAAMALRHGKQQEPFGLLVLGSEDPERYEEDMATDFLQTISELSAAALSRLAMPSETQ</sequence>
<dbReference type="InterPro" id="IPR029016">
    <property type="entry name" value="GAF-like_dom_sf"/>
</dbReference>
<dbReference type="OrthoDB" id="8525200at2"/>
<dbReference type="Proteomes" id="UP000244571">
    <property type="component" value="Chromosome"/>
</dbReference>
<keyword evidence="2" id="KW-1185">Reference proteome</keyword>
<reference evidence="1 2" key="1">
    <citation type="submission" date="2018-04" db="EMBL/GenBank/DDBJ databases">
        <title>Bordetella sp. HZ20 isolated from seawater.</title>
        <authorList>
            <person name="Sun C."/>
        </authorList>
    </citation>
    <scope>NUCLEOTIDE SEQUENCE [LARGE SCALE GENOMIC DNA]</scope>
    <source>
        <strain evidence="1 2">HZ20</strain>
    </source>
</reference>
<name>A0A2R4XL86_9BURK</name>
<dbReference type="RefSeq" id="WP_108621984.1">
    <property type="nucleotide sequence ID" value="NZ_CP028901.1"/>
</dbReference>
<gene>
    <name evidence="1" type="ORF">DBV39_13555</name>
</gene>
<dbReference type="InterPro" id="IPR007435">
    <property type="entry name" value="DUF484"/>
</dbReference>
<proteinExistence type="predicted"/>
<dbReference type="PANTHER" id="PTHR38765:SF1">
    <property type="entry name" value="DUF484 DOMAIN-CONTAINING PROTEIN"/>
    <property type="match status" value="1"/>
</dbReference>
<dbReference type="AlphaFoldDB" id="A0A2R4XL86"/>
<protein>
    <submittedName>
        <fullName evidence="1">DUF484 domain-containing protein</fullName>
    </submittedName>
</protein>